<name>A0A9Q1FP45_SYNKA</name>
<feature type="compositionally biased region" description="Low complexity" evidence="1">
    <location>
        <begin position="39"/>
        <end position="55"/>
    </location>
</feature>
<keyword evidence="3" id="KW-1185">Reference proteome</keyword>
<evidence type="ECO:0000256" key="1">
    <source>
        <dbReference type="SAM" id="MobiDB-lite"/>
    </source>
</evidence>
<comment type="caution">
    <text evidence="2">The sequence shown here is derived from an EMBL/GenBank/DDBJ whole genome shotgun (WGS) entry which is preliminary data.</text>
</comment>
<dbReference type="EMBL" id="JAINUF010000004">
    <property type="protein sequence ID" value="KAJ8363158.1"/>
    <property type="molecule type" value="Genomic_DNA"/>
</dbReference>
<dbReference type="Proteomes" id="UP001152622">
    <property type="component" value="Chromosome 4"/>
</dbReference>
<accession>A0A9Q1FP45</accession>
<sequence>MKALKKRPRGDVSGAVVVSPRPSKRRHDPDPSQPVFPLASRSSGPAPGFASSAHACGFRPSTMGSTGRPAKGLSSQYSLS</sequence>
<proteinExistence type="predicted"/>
<protein>
    <submittedName>
        <fullName evidence="2">Uncharacterized protein</fullName>
    </submittedName>
</protein>
<gene>
    <name evidence="2" type="ORF">SKAU_G00119890</name>
</gene>
<reference evidence="2" key="1">
    <citation type="journal article" date="2023" name="Science">
        <title>Genome structures resolve the early diversification of teleost fishes.</title>
        <authorList>
            <person name="Parey E."/>
            <person name="Louis A."/>
            <person name="Montfort J."/>
            <person name="Bouchez O."/>
            <person name="Roques C."/>
            <person name="Iampietro C."/>
            <person name="Lluch J."/>
            <person name="Castinel A."/>
            <person name="Donnadieu C."/>
            <person name="Desvignes T."/>
            <person name="Floi Bucao C."/>
            <person name="Jouanno E."/>
            <person name="Wen M."/>
            <person name="Mejri S."/>
            <person name="Dirks R."/>
            <person name="Jansen H."/>
            <person name="Henkel C."/>
            <person name="Chen W.J."/>
            <person name="Zahm M."/>
            <person name="Cabau C."/>
            <person name="Klopp C."/>
            <person name="Thompson A.W."/>
            <person name="Robinson-Rechavi M."/>
            <person name="Braasch I."/>
            <person name="Lecointre G."/>
            <person name="Bobe J."/>
            <person name="Postlethwait J.H."/>
            <person name="Berthelot C."/>
            <person name="Roest Crollius H."/>
            <person name="Guiguen Y."/>
        </authorList>
    </citation>
    <scope>NUCLEOTIDE SEQUENCE</scope>
    <source>
        <strain evidence="2">WJC10195</strain>
    </source>
</reference>
<evidence type="ECO:0000313" key="3">
    <source>
        <dbReference type="Proteomes" id="UP001152622"/>
    </source>
</evidence>
<evidence type="ECO:0000313" key="2">
    <source>
        <dbReference type="EMBL" id="KAJ8363158.1"/>
    </source>
</evidence>
<feature type="region of interest" description="Disordered" evidence="1">
    <location>
        <begin position="1"/>
        <end position="80"/>
    </location>
</feature>
<organism evidence="2 3">
    <name type="scientific">Synaphobranchus kaupii</name>
    <name type="common">Kaup's arrowtooth eel</name>
    <dbReference type="NCBI Taxonomy" id="118154"/>
    <lineage>
        <taxon>Eukaryota</taxon>
        <taxon>Metazoa</taxon>
        <taxon>Chordata</taxon>
        <taxon>Craniata</taxon>
        <taxon>Vertebrata</taxon>
        <taxon>Euteleostomi</taxon>
        <taxon>Actinopterygii</taxon>
        <taxon>Neopterygii</taxon>
        <taxon>Teleostei</taxon>
        <taxon>Anguilliformes</taxon>
        <taxon>Synaphobranchidae</taxon>
        <taxon>Synaphobranchus</taxon>
    </lineage>
</organism>
<dbReference type="AlphaFoldDB" id="A0A9Q1FP45"/>